<evidence type="ECO:0000313" key="3">
    <source>
        <dbReference type="EMBL" id="MBO7747065.1"/>
    </source>
</evidence>
<dbReference type="Pfam" id="PF14584">
    <property type="entry name" value="DUF4446"/>
    <property type="match status" value="1"/>
</dbReference>
<keyword evidence="2" id="KW-0812">Transmembrane</keyword>
<proteinExistence type="predicted"/>
<organism evidence="3 4">
    <name type="scientific">Paenibacillus artemisiicola</name>
    <dbReference type="NCBI Taxonomy" id="1172618"/>
    <lineage>
        <taxon>Bacteria</taxon>
        <taxon>Bacillati</taxon>
        <taxon>Bacillota</taxon>
        <taxon>Bacilli</taxon>
        <taxon>Bacillales</taxon>
        <taxon>Paenibacillaceae</taxon>
        <taxon>Paenibacillus</taxon>
    </lineage>
</organism>
<keyword evidence="1" id="KW-0175">Coiled coil</keyword>
<comment type="caution">
    <text evidence="3">The sequence shown here is derived from an EMBL/GenBank/DDBJ whole genome shotgun (WGS) entry which is preliminary data.</text>
</comment>
<sequence>MDQWIERPFDWAMAGMLAGLIVIVLLLLIRNFVLGSKLKKLRKSYTQFMNGSSVENLESVIIDLKQQLDDQEEQQRSLKQSVDGLMEAVRKKRGNIGIHRYNAFAERGSDFSFSVAFVNDDKDGMVLSGLHGRENTFVYAKPVKEGQSAYALTPEELEAINLALRQDK</sequence>
<dbReference type="RefSeq" id="WP_090649263.1">
    <property type="nucleotide sequence ID" value="NZ_JAGGDJ010000027.1"/>
</dbReference>
<dbReference type="EMBL" id="JAGGDJ010000027">
    <property type="protein sequence ID" value="MBO7747065.1"/>
    <property type="molecule type" value="Genomic_DNA"/>
</dbReference>
<dbReference type="Proteomes" id="UP000670947">
    <property type="component" value="Unassembled WGS sequence"/>
</dbReference>
<feature type="coiled-coil region" evidence="1">
    <location>
        <begin position="54"/>
        <end position="88"/>
    </location>
</feature>
<evidence type="ECO:0000256" key="2">
    <source>
        <dbReference type="SAM" id="Phobius"/>
    </source>
</evidence>
<gene>
    <name evidence="3" type="ORF">I8J29_22960</name>
</gene>
<name>A0ABS3WFH2_9BACL</name>
<evidence type="ECO:0000313" key="4">
    <source>
        <dbReference type="Proteomes" id="UP000670947"/>
    </source>
</evidence>
<accession>A0ABS3WFH2</accession>
<dbReference type="InterPro" id="IPR027981">
    <property type="entry name" value="DUF4446"/>
</dbReference>
<evidence type="ECO:0000256" key="1">
    <source>
        <dbReference type="SAM" id="Coils"/>
    </source>
</evidence>
<keyword evidence="2" id="KW-0472">Membrane</keyword>
<keyword evidence="2" id="KW-1133">Transmembrane helix</keyword>
<keyword evidence="4" id="KW-1185">Reference proteome</keyword>
<feature type="transmembrane region" description="Helical" evidence="2">
    <location>
        <begin position="12"/>
        <end position="33"/>
    </location>
</feature>
<protein>
    <submittedName>
        <fullName evidence="3">DUF4446 family protein</fullName>
    </submittedName>
</protein>
<reference evidence="3 4" key="1">
    <citation type="submission" date="2021-03" db="EMBL/GenBank/DDBJ databases">
        <title>Paenibacillus artemisicola MWE-103 whole genome sequence.</title>
        <authorList>
            <person name="Ham Y.J."/>
        </authorList>
    </citation>
    <scope>NUCLEOTIDE SEQUENCE [LARGE SCALE GENOMIC DNA]</scope>
    <source>
        <strain evidence="3 4">MWE-103</strain>
    </source>
</reference>